<feature type="compositionally biased region" description="Polar residues" evidence="1">
    <location>
        <begin position="202"/>
        <end position="211"/>
    </location>
</feature>
<gene>
    <name evidence="2" type="ORF">AMS68_003975</name>
</gene>
<name>A0A6H0XV20_9PEZI</name>
<feature type="compositionally biased region" description="Basic and acidic residues" evidence="1">
    <location>
        <begin position="173"/>
        <end position="191"/>
    </location>
</feature>
<feature type="compositionally biased region" description="Basic and acidic residues" evidence="1">
    <location>
        <begin position="34"/>
        <end position="83"/>
    </location>
</feature>
<evidence type="ECO:0000313" key="3">
    <source>
        <dbReference type="Proteomes" id="UP000503462"/>
    </source>
</evidence>
<proteinExistence type="predicted"/>
<evidence type="ECO:0000313" key="2">
    <source>
        <dbReference type="EMBL" id="QIW98457.1"/>
    </source>
</evidence>
<dbReference type="GO" id="GO:0019867">
    <property type="term" value="C:outer membrane"/>
    <property type="evidence" value="ECO:0007669"/>
    <property type="project" value="InterPro"/>
</dbReference>
<keyword evidence="3" id="KW-1185">Reference proteome</keyword>
<feature type="compositionally biased region" description="Basic and acidic residues" evidence="1">
    <location>
        <begin position="108"/>
        <end position="138"/>
    </location>
</feature>
<feature type="compositionally biased region" description="Basic and acidic residues" evidence="1">
    <location>
        <begin position="1"/>
        <end position="20"/>
    </location>
</feature>
<protein>
    <submittedName>
        <fullName evidence="2">Uncharacterized protein</fullName>
    </submittedName>
</protein>
<feature type="region of interest" description="Disordered" evidence="1">
    <location>
        <begin position="334"/>
        <end position="354"/>
    </location>
</feature>
<accession>A0A6H0XV20</accession>
<dbReference type="EMBL" id="CP051141">
    <property type="protein sequence ID" value="QIW98457.1"/>
    <property type="molecule type" value="Genomic_DNA"/>
</dbReference>
<sequence length="354" mass="41682">MTAVDHLTDKHGEDTYERVQRYNPLSSRYKQVPQKREETTTVKQEDITVEEDRRSNRRSTERRPHQHRHTAELPSPERERSENYHPPPPVVDDRDYDQQSENSARVLRNYENERDDPRRKPDREYYRRDMAYYDDQRPSSRGAPRSRSRYDDDGGSDYDEHTGRRYQTSGRGYEQDRRSRDYDREIIETEVYRGPPRDWGAQRSSSYQGEQNGEYAVTQYRGGNSNELAPYDDRDRRRSRSRARSHRDDYDDRDRSRSRSREKGEGIRGKLEDTFDTSKRGVGAGLLGAVVGGLAGRQFGDKKHGARDMVIGAVVGGLAVNAAEQKYHQYKENKAEKERYDYDDRDYRSRSAMR</sequence>
<organism evidence="2 3">
    <name type="scientific">Peltaster fructicola</name>
    <dbReference type="NCBI Taxonomy" id="286661"/>
    <lineage>
        <taxon>Eukaryota</taxon>
        <taxon>Fungi</taxon>
        <taxon>Dikarya</taxon>
        <taxon>Ascomycota</taxon>
        <taxon>Pezizomycotina</taxon>
        <taxon>Dothideomycetes</taxon>
        <taxon>Dothideomycetes incertae sedis</taxon>
        <taxon>Peltaster</taxon>
    </lineage>
</organism>
<dbReference type="AlphaFoldDB" id="A0A6H0XV20"/>
<feature type="region of interest" description="Disordered" evidence="1">
    <location>
        <begin position="1"/>
        <end position="274"/>
    </location>
</feature>
<feature type="compositionally biased region" description="Basic and acidic residues" evidence="1">
    <location>
        <begin position="246"/>
        <end position="274"/>
    </location>
</feature>
<feature type="compositionally biased region" description="Basic and acidic residues" evidence="1">
    <location>
        <begin position="148"/>
        <end position="163"/>
    </location>
</feature>
<evidence type="ECO:0000256" key="1">
    <source>
        <dbReference type="SAM" id="MobiDB-lite"/>
    </source>
</evidence>
<reference evidence="2 3" key="1">
    <citation type="journal article" date="2016" name="Sci. Rep.">
        <title>Peltaster fructicola genome reveals evolution from an invasive phytopathogen to an ectophytic parasite.</title>
        <authorList>
            <person name="Xu C."/>
            <person name="Chen H."/>
            <person name="Gleason M.L."/>
            <person name="Xu J.R."/>
            <person name="Liu H."/>
            <person name="Zhang R."/>
            <person name="Sun G."/>
        </authorList>
    </citation>
    <scope>NUCLEOTIDE SEQUENCE [LARGE SCALE GENOMIC DNA]</scope>
    <source>
        <strain evidence="2 3">LNHT1506</strain>
    </source>
</reference>
<dbReference type="Proteomes" id="UP000503462">
    <property type="component" value="Chromosome 3"/>
</dbReference>